<evidence type="ECO:0000256" key="1">
    <source>
        <dbReference type="SAM" id="MobiDB-lite"/>
    </source>
</evidence>
<protein>
    <submittedName>
        <fullName evidence="2">Uncharacterized protein</fullName>
    </submittedName>
</protein>
<feature type="non-terminal residue" evidence="2">
    <location>
        <position position="132"/>
    </location>
</feature>
<gene>
    <name evidence="2" type="ORF">S01H1_84055</name>
</gene>
<comment type="caution">
    <text evidence="2">The sequence shown here is derived from an EMBL/GenBank/DDBJ whole genome shotgun (WGS) entry which is preliminary data.</text>
</comment>
<dbReference type="EMBL" id="BARS01057291">
    <property type="protein sequence ID" value="GAG50144.1"/>
    <property type="molecule type" value="Genomic_DNA"/>
</dbReference>
<accession>X0Y2R4</accession>
<reference evidence="2" key="1">
    <citation type="journal article" date="2014" name="Front. Microbiol.">
        <title>High frequency of phylogenetically diverse reductive dehalogenase-homologous genes in deep subseafloor sedimentary metagenomes.</title>
        <authorList>
            <person name="Kawai M."/>
            <person name="Futagami T."/>
            <person name="Toyoda A."/>
            <person name="Takaki Y."/>
            <person name="Nishi S."/>
            <person name="Hori S."/>
            <person name="Arai W."/>
            <person name="Tsubouchi T."/>
            <person name="Morono Y."/>
            <person name="Uchiyama I."/>
            <person name="Ito T."/>
            <person name="Fujiyama A."/>
            <person name="Inagaki F."/>
            <person name="Takami H."/>
        </authorList>
    </citation>
    <scope>NUCLEOTIDE SEQUENCE</scope>
    <source>
        <strain evidence="2">Expedition CK06-06</strain>
    </source>
</reference>
<sequence>MTEDKPRRKRRRKKARRHDAQPTPTPLDRAPHVDLAASMEELDRRVFAAVEAVGGGLSQRVGRSLSMSELHLLTTEVHLLRAMRSTHRSIRDLMARREADLDLTVDALPLTRVQLERCFLALLLADNPARWH</sequence>
<name>X0Y2R4_9ZZZZ</name>
<evidence type="ECO:0000313" key="2">
    <source>
        <dbReference type="EMBL" id="GAG50144.1"/>
    </source>
</evidence>
<proteinExistence type="predicted"/>
<dbReference type="AlphaFoldDB" id="X0Y2R4"/>
<feature type="region of interest" description="Disordered" evidence="1">
    <location>
        <begin position="1"/>
        <end position="30"/>
    </location>
</feature>
<organism evidence="2">
    <name type="scientific">marine sediment metagenome</name>
    <dbReference type="NCBI Taxonomy" id="412755"/>
    <lineage>
        <taxon>unclassified sequences</taxon>
        <taxon>metagenomes</taxon>
        <taxon>ecological metagenomes</taxon>
    </lineage>
</organism>
<feature type="compositionally biased region" description="Basic residues" evidence="1">
    <location>
        <begin position="7"/>
        <end position="17"/>
    </location>
</feature>